<dbReference type="STRING" id="1214573.A0A0G2FK51"/>
<dbReference type="Proteomes" id="UP000034680">
    <property type="component" value="Unassembled WGS sequence"/>
</dbReference>
<dbReference type="OrthoDB" id="5344325at2759"/>
<dbReference type="GO" id="GO:0005634">
    <property type="term" value="C:nucleus"/>
    <property type="evidence" value="ECO:0007669"/>
    <property type="project" value="UniProtKB-SubCell"/>
</dbReference>
<evidence type="ECO:0000313" key="5">
    <source>
        <dbReference type="Proteomes" id="UP000034680"/>
    </source>
</evidence>
<name>A0A0G2FK51_9PEZI</name>
<organism evidence="4 5">
    <name type="scientific">Diaporthe ampelina</name>
    <dbReference type="NCBI Taxonomy" id="1214573"/>
    <lineage>
        <taxon>Eukaryota</taxon>
        <taxon>Fungi</taxon>
        <taxon>Dikarya</taxon>
        <taxon>Ascomycota</taxon>
        <taxon>Pezizomycotina</taxon>
        <taxon>Sordariomycetes</taxon>
        <taxon>Sordariomycetidae</taxon>
        <taxon>Diaporthales</taxon>
        <taxon>Diaporthaceae</taxon>
        <taxon>Diaporthe</taxon>
    </lineage>
</organism>
<comment type="subcellular location">
    <subcellularLocation>
        <location evidence="1">Nucleus</location>
    </subcellularLocation>
</comment>
<proteinExistence type="predicted"/>
<dbReference type="PANTHER" id="PTHR31001">
    <property type="entry name" value="UNCHARACTERIZED TRANSCRIPTIONAL REGULATORY PROTEIN"/>
    <property type="match status" value="1"/>
</dbReference>
<gene>
    <name evidence="4" type="ORF">UCDDA912_g05259</name>
</gene>
<sequence>MALSEEIEAALKIILPKPYTDILVQNYLESANFQYYPIFPEQLRGQSAKWWESRAAGQKLSPEFTCLLIRVCAVSTQYLEASLLQRLEFELGEKAQAMTERFHAAAQKLSASVARGKGGVVHVQQLFLEAQWYKSEACMVEAWHSLSVAIREAQEINMHKPTEGLPNFERELRKRLWQMSTLLSRPLLIDQDDHKLEIPDGRLENITDSTAPHPLSSVALQAELGLHVSHLFQKMGTDYSVDLVLEIEDELEKWMGTFPAALRDHRPDTQWDQKHPNVPFMRCQVNIIAYAYLLAPLKPYLLSKADSEIMNSQLGTNLRTKGVDTCLDLMRASEQFYDLIFPTGFKYFFIIFFMFDAATVLCSAIVHDTAYNLPKRSQCVRALRTSQELMDAVAHLSESARLSSMLLRKLSSTLPLTEAEKQTLGVGSSAPSSSKKIKTSPPSSSPPENLAAVASFSCASGNYALSGNLGTGSSSNPSPPVGATPYEMPQLHQQAQSQPQAQAQYAAPPLMPLADAGGNPVMPAPVWPYDFTAGLTPVTQQQQLPMASAASSAQQQPFLGMNPGDPLSGTFLEPLWDWEHLNMDLSQYAMPHFCTSGPEF</sequence>
<evidence type="ECO:0000313" key="4">
    <source>
        <dbReference type="EMBL" id="KKY34757.1"/>
    </source>
</evidence>
<dbReference type="PANTHER" id="PTHR31001:SF84">
    <property type="entry name" value="FUNGAL SPECIFIC TRANSCRIPTION FACTOR"/>
    <property type="match status" value="1"/>
</dbReference>
<feature type="compositionally biased region" description="Low complexity" evidence="3">
    <location>
        <begin position="428"/>
        <end position="442"/>
    </location>
</feature>
<keyword evidence="2" id="KW-0539">Nucleus</keyword>
<feature type="compositionally biased region" description="Low complexity" evidence="3">
    <location>
        <begin position="489"/>
        <end position="502"/>
    </location>
</feature>
<dbReference type="CDD" id="cd12148">
    <property type="entry name" value="fungal_TF_MHR"/>
    <property type="match status" value="1"/>
</dbReference>
<evidence type="ECO:0000256" key="3">
    <source>
        <dbReference type="SAM" id="MobiDB-lite"/>
    </source>
</evidence>
<reference evidence="4 5" key="1">
    <citation type="submission" date="2015-05" db="EMBL/GenBank/DDBJ databases">
        <title>Distinctive expansion of gene families associated with plant cell wall degradation and secondary metabolism in the genomes of grapevine trunk pathogens.</title>
        <authorList>
            <person name="Lawrence D.P."/>
            <person name="Travadon R."/>
            <person name="Rolshausen P.E."/>
            <person name="Baumgartner K."/>
        </authorList>
    </citation>
    <scope>NUCLEOTIDE SEQUENCE [LARGE SCALE GENOMIC DNA]</scope>
    <source>
        <strain evidence="4">DA912</strain>
    </source>
</reference>
<feature type="region of interest" description="Disordered" evidence="3">
    <location>
        <begin position="469"/>
        <end position="502"/>
    </location>
</feature>
<accession>A0A0G2FK51</accession>
<evidence type="ECO:0000256" key="1">
    <source>
        <dbReference type="ARBA" id="ARBA00004123"/>
    </source>
</evidence>
<dbReference type="EMBL" id="LCUC01000188">
    <property type="protein sequence ID" value="KKY34757.1"/>
    <property type="molecule type" value="Genomic_DNA"/>
</dbReference>
<dbReference type="AlphaFoldDB" id="A0A0G2FK51"/>
<reference evidence="4 5" key="2">
    <citation type="submission" date="2015-05" db="EMBL/GenBank/DDBJ databases">
        <authorList>
            <person name="Morales-Cruz A."/>
            <person name="Amrine K.C."/>
            <person name="Cantu D."/>
        </authorList>
    </citation>
    <scope>NUCLEOTIDE SEQUENCE [LARGE SCALE GENOMIC DNA]</scope>
    <source>
        <strain evidence="4">DA912</strain>
    </source>
</reference>
<evidence type="ECO:0000256" key="2">
    <source>
        <dbReference type="ARBA" id="ARBA00023242"/>
    </source>
</evidence>
<protein>
    <submittedName>
        <fullName evidence="4">Putative trascription factor</fullName>
    </submittedName>
</protein>
<feature type="region of interest" description="Disordered" evidence="3">
    <location>
        <begin position="421"/>
        <end position="449"/>
    </location>
</feature>
<keyword evidence="5" id="KW-1185">Reference proteome</keyword>
<comment type="caution">
    <text evidence="4">The sequence shown here is derived from an EMBL/GenBank/DDBJ whole genome shotgun (WGS) entry which is preliminary data.</text>
</comment>
<dbReference type="InterPro" id="IPR050613">
    <property type="entry name" value="Sec_Metabolite_Reg"/>
</dbReference>